<name>A0A834HGT1_RHOSS</name>
<proteinExistence type="predicted"/>
<evidence type="ECO:0000313" key="2">
    <source>
        <dbReference type="EMBL" id="KAF7152031.1"/>
    </source>
</evidence>
<evidence type="ECO:0008006" key="4">
    <source>
        <dbReference type="Google" id="ProtNLM"/>
    </source>
</evidence>
<comment type="caution">
    <text evidence="2">The sequence shown here is derived from an EMBL/GenBank/DDBJ whole genome shotgun (WGS) entry which is preliminary data.</text>
</comment>
<evidence type="ECO:0000313" key="3">
    <source>
        <dbReference type="Proteomes" id="UP000626092"/>
    </source>
</evidence>
<keyword evidence="1" id="KW-0732">Signal</keyword>
<reference evidence="2" key="1">
    <citation type="submission" date="2019-11" db="EMBL/GenBank/DDBJ databases">
        <authorList>
            <person name="Liu Y."/>
            <person name="Hou J."/>
            <person name="Li T.-Q."/>
            <person name="Guan C.-H."/>
            <person name="Wu X."/>
            <person name="Wu H.-Z."/>
            <person name="Ling F."/>
            <person name="Zhang R."/>
            <person name="Shi X.-G."/>
            <person name="Ren J.-P."/>
            <person name="Chen E.-F."/>
            <person name="Sun J.-M."/>
        </authorList>
    </citation>
    <scope>NUCLEOTIDE SEQUENCE</scope>
    <source>
        <strain evidence="2">Adult_tree_wgs_1</strain>
        <tissue evidence="2">Leaves</tissue>
    </source>
</reference>
<feature type="signal peptide" evidence="1">
    <location>
        <begin position="1"/>
        <end position="17"/>
    </location>
</feature>
<sequence length="131" mass="14539">MMMLTMTMLFKIGAVRRLCDYVMRGFVFAGISRSTTTVFYLHRSKQIYLVGGCRRSVFGEGVKRAFRTRWAGRGGRARGSTGETQPRLLGTGKWGFSRQLDFAGALSEPLGDALRMGLCQETTISSSVVRV</sequence>
<keyword evidence="3" id="KW-1185">Reference proteome</keyword>
<protein>
    <recommendedName>
        <fullName evidence="4">Secreted protein</fullName>
    </recommendedName>
</protein>
<dbReference type="EMBL" id="WJXA01000001">
    <property type="protein sequence ID" value="KAF7152031.1"/>
    <property type="molecule type" value="Genomic_DNA"/>
</dbReference>
<dbReference type="Proteomes" id="UP000626092">
    <property type="component" value="Unassembled WGS sequence"/>
</dbReference>
<dbReference type="OrthoDB" id="10584965at2759"/>
<gene>
    <name evidence="2" type="ORF">RHSIM_Rhsim01G0225100</name>
</gene>
<accession>A0A834HGT1</accession>
<evidence type="ECO:0000256" key="1">
    <source>
        <dbReference type="SAM" id="SignalP"/>
    </source>
</evidence>
<dbReference type="AlphaFoldDB" id="A0A834HGT1"/>
<organism evidence="2 3">
    <name type="scientific">Rhododendron simsii</name>
    <name type="common">Sims's rhododendron</name>
    <dbReference type="NCBI Taxonomy" id="118357"/>
    <lineage>
        <taxon>Eukaryota</taxon>
        <taxon>Viridiplantae</taxon>
        <taxon>Streptophyta</taxon>
        <taxon>Embryophyta</taxon>
        <taxon>Tracheophyta</taxon>
        <taxon>Spermatophyta</taxon>
        <taxon>Magnoliopsida</taxon>
        <taxon>eudicotyledons</taxon>
        <taxon>Gunneridae</taxon>
        <taxon>Pentapetalae</taxon>
        <taxon>asterids</taxon>
        <taxon>Ericales</taxon>
        <taxon>Ericaceae</taxon>
        <taxon>Ericoideae</taxon>
        <taxon>Rhodoreae</taxon>
        <taxon>Rhododendron</taxon>
    </lineage>
</organism>
<feature type="chain" id="PRO_5032747693" description="Secreted protein" evidence="1">
    <location>
        <begin position="18"/>
        <end position="131"/>
    </location>
</feature>